<organism evidence="2">
    <name type="scientific">uncultured Armatimonadetes bacterium</name>
    <dbReference type="NCBI Taxonomy" id="157466"/>
    <lineage>
        <taxon>Bacteria</taxon>
        <taxon>Bacillati</taxon>
        <taxon>Armatimonadota</taxon>
        <taxon>environmental samples</taxon>
    </lineage>
</organism>
<accession>A0A6J4J431</accession>
<dbReference type="EMBL" id="CADCTO010000371">
    <property type="protein sequence ID" value="CAA9268931.1"/>
    <property type="molecule type" value="Genomic_DNA"/>
</dbReference>
<gene>
    <name evidence="2" type="ORF">AVDCRST_MAG63-2835</name>
</gene>
<reference evidence="2" key="1">
    <citation type="submission" date="2020-02" db="EMBL/GenBank/DDBJ databases">
        <authorList>
            <person name="Meier V. D."/>
        </authorList>
    </citation>
    <scope>NUCLEOTIDE SEQUENCE</scope>
    <source>
        <strain evidence="2">AVDCRST_MAG63</strain>
    </source>
</reference>
<feature type="region of interest" description="Disordered" evidence="1">
    <location>
        <begin position="99"/>
        <end position="139"/>
    </location>
</feature>
<dbReference type="AlphaFoldDB" id="A0A6J4J431"/>
<proteinExistence type="predicted"/>
<name>A0A6J4J431_9BACT</name>
<feature type="compositionally biased region" description="Basic and acidic residues" evidence="1">
    <location>
        <begin position="102"/>
        <end position="119"/>
    </location>
</feature>
<evidence type="ECO:0000256" key="1">
    <source>
        <dbReference type="SAM" id="MobiDB-lite"/>
    </source>
</evidence>
<protein>
    <submittedName>
        <fullName evidence="2">Uncharacterized protein</fullName>
    </submittedName>
</protein>
<evidence type="ECO:0000313" key="2">
    <source>
        <dbReference type="EMBL" id="CAA9268931.1"/>
    </source>
</evidence>
<sequence length="139" mass="15263">MAASPECGDLYERLMHINREAFDGAHYDTAYHALAAALHFAQDQRDEGRLSAVARIASEQITWIDRHTPAYHHSTTSAVARGNDSIYAMLSRQAHTRAQILRQERERGREAREPSRPGDDAAAGATRAAGEDPPPGMGL</sequence>